<dbReference type="InterPro" id="IPR018392">
    <property type="entry name" value="LysM"/>
</dbReference>
<feature type="chain" id="PRO_5004922011" description="LysM domain-containing protein" evidence="1">
    <location>
        <begin position="20"/>
        <end position="227"/>
    </location>
</feature>
<dbReference type="AlphaFoldDB" id="W9CKR2"/>
<dbReference type="Pfam" id="PF01476">
    <property type="entry name" value="LysM"/>
    <property type="match status" value="1"/>
</dbReference>
<dbReference type="Proteomes" id="UP000019487">
    <property type="component" value="Unassembled WGS sequence"/>
</dbReference>
<dbReference type="InterPro" id="IPR036779">
    <property type="entry name" value="LysM_dom_sf"/>
</dbReference>
<accession>W9CKR2</accession>
<evidence type="ECO:0000313" key="3">
    <source>
        <dbReference type="EMBL" id="ESZ95244.1"/>
    </source>
</evidence>
<keyword evidence="1" id="KW-0732">Signal</keyword>
<comment type="caution">
    <text evidence="3">The sequence shown here is derived from an EMBL/GenBank/DDBJ whole genome shotgun (WGS) entry which is preliminary data.</text>
</comment>
<evidence type="ECO:0000259" key="2">
    <source>
        <dbReference type="Pfam" id="PF01476"/>
    </source>
</evidence>
<dbReference type="STRING" id="1432307.W9CKR2"/>
<evidence type="ECO:0000256" key="1">
    <source>
        <dbReference type="SAM" id="SignalP"/>
    </source>
</evidence>
<dbReference type="HOGENOM" id="CLU_076125_1_0_1"/>
<gene>
    <name evidence="3" type="ORF">SBOR_4356</name>
</gene>
<keyword evidence="4" id="KW-1185">Reference proteome</keyword>
<name>W9CKR2_SCLBF</name>
<protein>
    <recommendedName>
        <fullName evidence="2">LysM domain-containing protein</fullName>
    </recommendedName>
</protein>
<organism evidence="3 4">
    <name type="scientific">Sclerotinia borealis (strain F-4128)</name>
    <dbReference type="NCBI Taxonomy" id="1432307"/>
    <lineage>
        <taxon>Eukaryota</taxon>
        <taxon>Fungi</taxon>
        <taxon>Dikarya</taxon>
        <taxon>Ascomycota</taxon>
        <taxon>Pezizomycotina</taxon>
        <taxon>Leotiomycetes</taxon>
        <taxon>Helotiales</taxon>
        <taxon>Sclerotiniaceae</taxon>
        <taxon>Sclerotinia</taxon>
    </lineage>
</organism>
<dbReference type="OrthoDB" id="2107166at2759"/>
<proteinExistence type="predicted"/>
<feature type="signal peptide" evidence="1">
    <location>
        <begin position="1"/>
        <end position="19"/>
    </location>
</feature>
<evidence type="ECO:0000313" key="4">
    <source>
        <dbReference type="Proteomes" id="UP000019487"/>
    </source>
</evidence>
<sequence length="227" mass="24157">MKITQATLLASGLASVAFAQNTNCTTASLNTTASTWTVIETDTIFSIAAATNRGACDIARASRMPDAEYIDTGFVLIIPAEVYDPDNDSCLLTASDDTTACLYGGPHTYTTVRNDTVDTVGKIAIKFNIDVSVISTDMLGVTSNDEVIVAGSMMKLPQCSPSGCTVQPIQFTYGVYKDLAAKYNATVGQIFAFNTGYRYSSSVEFLSPILTLPMNCQALSDNITVIS</sequence>
<reference evidence="3 4" key="1">
    <citation type="journal article" date="2014" name="Genome Announc.">
        <title>Draft genome sequence of Sclerotinia borealis, a psychrophilic plant pathogenic fungus.</title>
        <authorList>
            <person name="Mardanov A.V."/>
            <person name="Beletsky A.V."/>
            <person name="Kadnikov V.V."/>
            <person name="Ignatov A.N."/>
            <person name="Ravin N.V."/>
        </authorList>
    </citation>
    <scope>NUCLEOTIDE SEQUENCE [LARGE SCALE GENOMIC DNA]</scope>
    <source>
        <strain evidence="4">F-4157</strain>
    </source>
</reference>
<dbReference type="EMBL" id="AYSA01000197">
    <property type="protein sequence ID" value="ESZ95244.1"/>
    <property type="molecule type" value="Genomic_DNA"/>
</dbReference>
<dbReference type="Gene3D" id="3.10.350.10">
    <property type="entry name" value="LysM domain"/>
    <property type="match status" value="1"/>
</dbReference>
<feature type="domain" description="LysM" evidence="2">
    <location>
        <begin position="37"/>
        <end position="79"/>
    </location>
</feature>